<feature type="non-terminal residue" evidence="4">
    <location>
        <position position="312"/>
    </location>
</feature>
<dbReference type="GO" id="GO:0008270">
    <property type="term" value="F:zinc ion binding"/>
    <property type="evidence" value="ECO:0007669"/>
    <property type="project" value="UniProtKB-KW"/>
</dbReference>
<dbReference type="PANTHER" id="PTHR45676">
    <property type="entry name" value="RING-H2 FINGER PROTEIN ATL51-RELATED"/>
    <property type="match status" value="1"/>
</dbReference>
<dbReference type="GO" id="GO:0016567">
    <property type="term" value="P:protein ubiquitination"/>
    <property type="evidence" value="ECO:0007669"/>
    <property type="project" value="UniProtKB-UniPathway"/>
</dbReference>
<dbReference type="Proteomes" id="UP000037035">
    <property type="component" value="Unassembled WGS sequence"/>
</dbReference>
<dbReference type="EMBL" id="LAVV01008082">
    <property type="protein sequence ID" value="KNZ53838.1"/>
    <property type="molecule type" value="Genomic_DNA"/>
</dbReference>
<dbReference type="CDD" id="cd16454">
    <property type="entry name" value="RING-H2_PA-TM-RING"/>
    <property type="match status" value="1"/>
</dbReference>
<dbReference type="SMART" id="SM00184">
    <property type="entry name" value="RING"/>
    <property type="match status" value="1"/>
</dbReference>
<dbReference type="UniPathway" id="UPA00143"/>
<evidence type="ECO:0000256" key="2">
    <source>
        <dbReference type="SAM" id="MobiDB-lite"/>
    </source>
</evidence>
<feature type="region of interest" description="Disordered" evidence="2">
    <location>
        <begin position="1"/>
        <end position="23"/>
    </location>
</feature>
<sequence length="312" mass="33366">MSVQAMSVPQWSTRLGPRGSEGSFEAKFYSSSGPEYDEEAAVWPDIARSTREAHAPCHEAFGDQHQRASSELVRSNIGKSVGPAFGGSPSEDSIRTSSHRQAGAEAKAAGATKNAATASLSTNRSFQSGAGSIDKKDCTICLSDIEASESTGVHVLSACRHQYHKSCIKDWLRQHTTCPNCRVPVVADREMLGLPAIALASFHSPDIPVTRPSATYRTLAWFVEAGLISLVVWLANPTSPSPAGQWPPPRPPDPPNQSKHASREDLVDGMDLEDAPQTRLPEKPTTNPPSLVFLTFLAGIIGNPNNCLADGT</sequence>
<keyword evidence="5" id="KW-1185">Reference proteome</keyword>
<evidence type="ECO:0000313" key="4">
    <source>
        <dbReference type="EMBL" id="KNZ53838.1"/>
    </source>
</evidence>
<feature type="region of interest" description="Disordered" evidence="2">
    <location>
        <begin position="79"/>
        <end position="119"/>
    </location>
</feature>
<dbReference type="PROSITE" id="PS50089">
    <property type="entry name" value="ZF_RING_2"/>
    <property type="match status" value="1"/>
</dbReference>
<feature type="compositionally biased region" description="Pro residues" evidence="2">
    <location>
        <begin position="245"/>
        <end position="255"/>
    </location>
</feature>
<dbReference type="PANTHER" id="PTHR45676:SF41">
    <property type="entry name" value="RING-H2 FINGER PROTEIN ATL66"/>
    <property type="match status" value="1"/>
</dbReference>
<dbReference type="SUPFAM" id="SSF57850">
    <property type="entry name" value="RING/U-box"/>
    <property type="match status" value="1"/>
</dbReference>
<reference evidence="4 5" key="1">
    <citation type="submission" date="2015-08" db="EMBL/GenBank/DDBJ databases">
        <title>Next Generation Sequencing and Analysis of the Genome of Puccinia sorghi L Schw, the Causal Agent of Maize Common Rust.</title>
        <authorList>
            <person name="Rochi L."/>
            <person name="Burguener G."/>
            <person name="Darino M."/>
            <person name="Turjanski A."/>
            <person name="Kreff E."/>
            <person name="Dieguez M.J."/>
            <person name="Sacco F."/>
        </authorList>
    </citation>
    <scope>NUCLEOTIDE SEQUENCE [LARGE SCALE GENOMIC DNA]</scope>
    <source>
        <strain evidence="4 5">RO10H11247</strain>
    </source>
</reference>
<dbReference type="Gene3D" id="3.30.40.10">
    <property type="entry name" value="Zinc/RING finger domain, C3HC4 (zinc finger)"/>
    <property type="match status" value="1"/>
</dbReference>
<dbReference type="AlphaFoldDB" id="A0A0L6UZ95"/>
<keyword evidence="1" id="KW-0863">Zinc-finger</keyword>
<name>A0A0L6UZ95_9BASI</name>
<evidence type="ECO:0000259" key="3">
    <source>
        <dbReference type="PROSITE" id="PS50089"/>
    </source>
</evidence>
<evidence type="ECO:0000256" key="1">
    <source>
        <dbReference type="PROSITE-ProRule" id="PRU00175"/>
    </source>
</evidence>
<dbReference type="InterPro" id="IPR013083">
    <property type="entry name" value="Znf_RING/FYVE/PHD"/>
</dbReference>
<dbReference type="InterPro" id="IPR001841">
    <property type="entry name" value="Znf_RING"/>
</dbReference>
<feature type="region of interest" description="Disordered" evidence="2">
    <location>
        <begin position="239"/>
        <end position="287"/>
    </location>
</feature>
<gene>
    <name evidence="4" type="ORF">VP01_3121g1</name>
</gene>
<keyword evidence="1" id="KW-0862">Zinc</keyword>
<proteinExistence type="predicted"/>
<organism evidence="4 5">
    <name type="scientific">Puccinia sorghi</name>
    <dbReference type="NCBI Taxonomy" id="27349"/>
    <lineage>
        <taxon>Eukaryota</taxon>
        <taxon>Fungi</taxon>
        <taxon>Dikarya</taxon>
        <taxon>Basidiomycota</taxon>
        <taxon>Pucciniomycotina</taxon>
        <taxon>Pucciniomycetes</taxon>
        <taxon>Pucciniales</taxon>
        <taxon>Pucciniaceae</taxon>
        <taxon>Puccinia</taxon>
    </lineage>
</organism>
<feature type="compositionally biased region" description="Polar residues" evidence="2">
    <location>
        <begin position="1"/>
        <end position="13"/>
    </location>
</feature>
<feature type="compositionally biased region" description="Low complexity" evidence="2">
    <location>
        <begin position="103"/>
        <end position="118"/>
    </location>
</feature>
<evidence type="ECO:0000313" key="5">
    <source>
        <dbReference type="Proteomes" id="UP000037035"/>
    </source>
</evidence>
<dbReference type="STRING" id="27349.A0A0L6UZ95"/>
<dbReference type="VEuPathDB" id="FungiDB:VP01_3121g1"/>
<feature type="domain" description="RING-type" evidence="3">
    <location>
        <begin position="138"/>
        <end position="182"/>
    </location>
</feature>
<protein>
    <recommendedName>
        <fullName evidence="3">RING-type domain-containing protein</fullName>
    </recommendedName>
</protein>
<dbReference type="Pfam" id="PF13639">
    <property type="entry name" value="zf-RING_2"/>
    <property type="match status" value="1"/>
</dbReference>
<keyword evidence="1" id="KW-0479">Metal-binding</keyword>
<comment type="caution">
    <text evidence="4">The sequence shown here is derived from an EMBL/GenBank/DDBJ whole genome shotgun (WGS) entry which is preliminary data.</text>
</comment>
<dbReference type="OrthoDB" id="8062037at2759"/>
<accession>A0A0L6UZ95</accession>